<dbReference type="Proteomes" id="UP000034774">
    <property type="component" value="Unassembled WGS sequence"/>
</dbReference>
<accession>A0A0G0P220</accession>
<organism evidence="1 2">
    <name type="scientific">Candidatus Woesebacteria bacterium GW2011_GWB1_39_10</name>
    <dbReference type="NCBI Taxonomy" id="1618572"/>
    <lineage>
        <taxon>Bacteria</taxon>
        <taxon>Candidatus Woeseibacteriota</taxon>
    </lineage>
</organism>
<name>A0A0G0P220_9BACT</name>
<comment type="caution">
    <text evidence="1">The sequence shown here is derived from an EMBL/GenBank/DDBJ whole genome shotgun (WGS) entry which is preliminary data.</text>
</comment>
<reference evidence="1 2" key="1">
    <citation type="journal article" date="2015" name="Nature">
        <title>rRNA introns, odd ribosomes, and small enigmatic genomes across a large radiation of phyla.</title>
        <authorList>
            <person name="Brown C.T."/>
            <person name="Hug L.A."/>
            <person name="Thomas B.C."/>
            <person name="Sharon I."/>
            <person name="Castelle C.J."/>
            <person name="Singh A."/>
            <person name="Wilkins M.J."/>
            <person name="Williams K.H."/>
            <person name="Banfield J.F."/>
        </authorList>
    </citation>
    <scope>NUCLEOTIDE SEQUENCE [LARGE SCALE GENOMIC DNA]</scope>
</reference>
<protein>
    <submittedName>
        <fullName evidence="1">Uncharacterized protein</fullName>
    </submittedName>
</protein>
<sequence length="89" mass="10069">MRDPDGEDHCAKCWEEYLIIFDENIRQIVIGDSKRTAQMLTDAIDTLRTRDGWYASCQGSGHKRSCSDKASIIVSDDLLTFKINGADQE</sequence>
<proteinExistence type="predicted"/>
<evidence type="ECO:0000313" key="1">
    <source>
        <dbReference type="EMBL" id="KKQ92129.1"/>
    </source>
</evidence>
<dbReference type="AlphaFoldDB" id="A0A0G0P220"/>
<evidence type="ECO:0000313" key="2">
    <source>
        <dbReference type="Proteomes" id="UP000034774"/>
    </source>
</evidence>
<dbReference type="STRING" id="1618572.UT17_C0003G0152"/>
<gene>
    <name evidence="1" type="ORF">UT17_C0003G0152</name>
</gene>
<dbReference type="EMBL" id="LBVU01000003">
    <property type="protein sequence ID" value="KKQ92129.1"/>
    <property type="molecule type" value="Genomic_DNA"/>
</dbReference>